<sequence length="363" mass="41516">MRAYRFVLLDKKEFDTTEPPKGFYSGKKIVLEQNMDRSKTFDNIHIEFDIQQLVDNEEKEVFDTATIFLYNVNRYWHNENAQKIINNAKIVLYAGTKASPIHYHQGLIDYKEGSCYAFTDADITLTPIYQGYVKNAYPDMDGVNTVLKLNLANESFNEEITGLVQFNIKNGEEWRPSVKKFLEEIIKKEGLSLTTEIGEPSKGSLERAKCNTNPININGIFRPSSKNGVSLAAYVKKAFNEIIYKDGNVIYIGQNKNIVNKPPVVIRDKNLIGQPQMTGLKTISFSVPMTSKFRVLQKIKLELESFVSINQMFYGEGDLGYNPLNRADKMFKGEYQIIQIWHKGQSRNPNAESWCTTIEAVEI</sequence>
<organism evidence="1 2">
    <name type="scientific">Brachyspira pilosicoli B2904</name>
    <dbReference type="NCBI Taxonomy" id="1133568"/>
    <lineage>
        <taxon>Bacteria</taxon>
        <taxon>Pseudomonadati</taxon>
        <taxon>Spirochaetota</taxon>
        <taxon>Spirochaetia</taxon>
        <taxon>Brachyspirales</taxon>
        <taxon>Brachyspiraceae</taxon>
        <taxon>Brachyspira</taxon>
    </lineage>
</organism>
<evidence type="ECO:0000313" key="1">
    <source>
        <dbReference type="EMBL" id="AFR69500.1"/>
    </source>
</evidence>
<name>J9UG44_BRAPL</name>
<accession>J9UG44</accession>
<dbReference type="RefSeq" id="WP_014935139.1">
    <property type="nucleotide sequence ID" value="NC_018607.1"/>
</dbReference>
<dbReference type="AlphaFoldDB" id="J9UG44"/>
<gene>
    <name evidence="1" type="ORF">B2904_orf143</name>
</gene>
<dbReference type="KEGG" id="bpj:B2904_orf143"/>
<reference evidence="1 2" key="1">
    <citation type="journal article" date="2012" name="BMC Genomics">
        <title>Comparative genomics of Brachyspira pilosicoli strains: genome rearrangements, reductions and correlation of genetic compliment with phenotypic diversity.</title>
        <authorList>
            <person name="Mappley L.J."/>
            <person name="Black M.L."/>
            <person name="Abuoun M."/>
            <person name="Darby A.C."/>
            <person name="Woodward M.J."/>
            <person name="Parkhill J."/>
            <person name="Turner A.K."/>
            <person name="Bellgard M.I."/>
            <person name="La T."/>
            <person name="Phillips N.D."/>
            <person name="La Ragione R.M."/>
            <person name="Hampson D.J."/>
        </authorList>
    </citation>
    <scope>NUCLEOTIDE SEQUENCE [LARGE SCALE GENOMIC DNA]</scope>
    <source>
        <strain evidence="1">B2904</strain>
    </source>
</reference>
<evidence type="ECO:0000313" key="2">
    <source>
        <dbReference type="Proteomes" id="UP000007346"/>
    </source>
</evidence>
<dbReference type="Proteomes" id="UP000007346">
    <property type="component" value="Chromosome"/>
</dbReference>
<protein>
    <submittedName>
        <fullName evidence="1">Putative conserved hypothetical phage protein</fullName>
    </submittedName>
</protein>
<proteinExistence type="predicted"/>
<dbReference type="HOGENOM" id="CLU_762219_0_0_12"/>
<dbReference type="EMBL" id="CP003490">
    <property type="protein sequence ID" value="AFR69500.1"/>
    <property type="molecule type" value="Genomic_DNA"/>
</dbReference>
<dbReference type="PATRIC" id="fig|1133568.3.peg.142"/>